<dbReference type="AlphaFoldDB" id="A0A1Q3G4W4"/>
<dbReference type="PROSITE" id="PS50879">
    <property type="entry name" value="RNASE_H_1"/>
    <property type="match status" value="1"/>
</dbReference>
<dbReference type="SUPFAM" id="SSF53098">
    <property type="entry name" value="Ribonuclease H-like"/>
    <property type="match status" value="1"/>
</dbReference>
<dbReference type="GO" id="GO:0004523">
    <property type="term" value="F:RNA-DNA hybrid ribonuclease activity"/>
    <property type="evidence" value="ECO:0007669"/>
    <property type="project" value="InterPro"/>
</dbReference>
<dbReference type="CDD" id="cd09276">
    <property type="entry name" value="Rnase_HI_RT_non_LTR"/>
    <property type="match status" value="1"/>
</dbReference>
<evidence type="ECO:0000259" key="1">
    <source>
        <dbReference type="PROSITE" id="PS50879"/>
    </source>
</evidence>
<sequence length="275" mass="31815">MDGCMGFGVFHESRQFYFKLKDPCSVYVAELAAIYCALRLIENMPPDHYFIFTDSLSSVEAIRSLKPTRESAFFLTEIRKILNNLAAQSFSISVVWVRAHCSIQGNEKADLLAKKGAACDNIFERPISLQECYGFPRHRALRIWQTQWNNDTKGRWTCSIRPKVSRKAWFKGMDLTRGFIRTMSRLMSNHYSSKAQLYRINMSDTNLCDCGQGYQDIDHLVWACPDLHDHRTKLKDTLRARGRPPEIPIRDALSFMDLDTLYSIYQFIVDSKISI</sequence>
<feature type="domain" description="RNase H type-1" evidence="1">
    <location>
        <begin position="1"/>
        <end position="118"/>
    </location>
</feature>
<dbReference type="InterPro" id="IPR012337">
    <property type="entry name" value="RNaseH-like_sf"/>
</dbReference>
<evidence type="ECO:0000313" key="2">
    <source>
        <dbReference type="EMBL" id="JAV34809.1"/>
    </source>
</evidence>
<dbReference type="GO" id="GO:0003676">
    <property type="term" value="F:nucleic acid binding"/>
    <property type="evidence" value="ECO:0007669"/>
    <property type="project" value="InterPro"/>
</dbReference>
<dbReference type="EMBL" id="GFDL01000236">
    <property type="protein sequence ID" value="JAV34809.1"/>
    <property type="molecule type" value="Transcribed_RNA"/>
</dbReference>
<accession>A0A1Q3G4W4</accession>
<protein>
    <submittedName>
        <fullName evidence="2">Putative i-11 aae</fullName>
    </submittedName>
</protein>
<name>A0A1Q3G4W4_CULTA</name>
<dbReference type="Gene3D" id="3.30.420.10">
    <property type="entry name" value="Ribonuclease H-like superfamily/Ribonuclease H"/>
    <property type="match status" value="1"/>
</dbReference>
<proteinExistence type="predicted"/>
<dbReference type="Pfam" id="PF00075">
    <property type="entry name" value="RNase_H"/>
    <property type="match status" value="1"/>
</dbReference>
<organism evidence="2">
    <name type="scientific">Culex tarsalis</name>
    <name type="common">Encephalitis mosquito</name>
    <dbReference type="NCBI Taxonomy" id="7177"/>
    <lineage>
        <taxon>Eukaryota</taxon>
        <taxon>Metazoa</taxon>
        <taxon>Ecdysozoa</taxon>
        <taxon>Arthropoda</taxon>
        <taxon>Hexapoda</taxon>
        <taxon>Insecta</taxon>
        <taxon>Pterygota</taxon>
        <taxon>Neoptera</taxon>
        <taxon>Endopterygota</taxon>
        <taxon>Diptera</taxon>
        <taxon>Nematocera</taxon>
        <taxon>Culicoidea</taxon>
        <taxon>Culicidae</taxon>
        <taxon>Culicinae</taxon>
        <taxon>Culicini</taxon>
        <taxon>Culex</taxon>
        <taxon>Culex</taxon>
    </lineage>
</organism>
<dbReference type="InterPro" id="IPR036397">
    <property type="entry name" value="RNaseH_sf"/>
</dbReference>
<dbReference type="InterPro" id="IPR002156">
    <property type="entry name" value="RNaseH_domain"/>
</dbReference>
<reference evidence="2" key="1">
    <citation type="submission" date="2017-01" db="EMBL/GenBank/DDBJ databases">
        <title>A deep insight into the sialotranscriptome of adult male and female Cluex tarsalis mosquitoes.</title>
        <authorList>
            <person name="Ribeiro J.M."/>
            <person name="Moreira F."/>
            <person name="Bernard K.A."/>
            <person name="Calvo E."/>
        </authorList>
    </citation>
    <scope>NUCLEOTIDE SEQUENCE</scope>
    <source>
        <strain evidence="2">Kern County</strain>
        <tissue evidence="2">Salivary glands</tissue>
    </source>
</reference>